<feature type="domain" description="Secretion system C-terminal sorting" evidence="1">
    <location>
        <begin position="1"/>
        <end position="75"/>
    </location>
</feature>
<accession>X1RG99</accession>
<dbReference type="NCBIfam" id="TIGR04183">
    <property type="entry name" value="Por_Secre_tail"/>
    <property type="match status" value="1"/>
</dbReference>
<reference evidence="2" key="1">
    <citation type="journal article" date="2014" name="Front. Microbiol.">
        <title>High frequency of phylogenetically diverse reductive dehalogenase-homologous genes in deep subseafloor sedimentary metagenomes.</title>
        <authorList>
            <person name="Kawai M."/>
            <person name="Futagami T."/>
            <person name="Toyoda A."/>
            <person name="Takaki Y."/>
            <person name="Nishi S."/>
            <person name="Hori S."/>
            <person name="Arai W."/>
            <person name="Tsubouchi T."/>
            <person name="Morono Y."/>
            <person name="Uchiyama I."/>
            <person name="Ito T."/>
            <person name="Fujiyama A."/>
            <person name="Inagaki F."/>
            <person name="Takami H."/>
        </authorList>
    </citation>
    <scope>NUCLEOTIDE SEQUENCE</scope>
    <source>
        <strain evidence="2">Expedition CK06-06</strain>
    </source>
</reference>
<evidence type="ECO:0000313" key="2">
    <source>
        <dbReference type="EMBL" id="GAI79757.1"/>
    </source>
</evidence>
<proteinExistence type="predicted"/>
<protein>
    <recommendedName>
        <fullName evidence="1">Secretion system C-terminal sorting domain-containing protein</fullName>
    </recommendedName>
</protein>
<sequence>PNPTPGMFTIEMDNQLYGELFIFIYTQEGKEVFNIKFYKNIQHLKTQIDLSGQGSGLYVILLSLDNYKTERKLIIE</sequence>
<name>X1RG99_9ZZZZ</name>
<dbReference type="AlphaFoldDB" id="X1RG99"/>
<feature type="non-terminal residue" evidence="2">
    <location>
        <position position="1"/>
    </location>
</feature>
<organism evidence="2">
    <name type="scientific">marine sediment metagenome</name>
    <dbReference type="NCBI Taxonomy" id="412755"/>
    <lineage>
        <taxon>unclassified sequences</taxon>
        <taxon>metagenomes</taxon>
        <taxon>ecological metagenomes</taxon>
    </lineage>
</organism>
<gene>
    <name evidence="2" type="ORF">S12H4_26090</name>
</gene>
<comment type="caution">
    <text evidence="2">The sequence shown here is derived from an EMBL/GenBank/DDBJ whole genome shotgun (WGS) entry which is preliminary data.</text>
</comment>
<dbReference type="InterPro" id="IPR026444">
    <property type="entry name" value="Secre_tail"/>
</dbReference>
<dbReference type="Pfam" id="PF18962">
    <property type="entry name" value="Por_Secre_tail"/>
    <property type="match status" value="1"/>
</dbReference>
<dbReference type="EMBL" id="BARW01014770">
    <property type="protein sequence ID" value="GAI79757.1"/>
    <property type="molecule type" value="Genomic_DNA"/>
</dbReference>
<evidence type="ECO:0000259" key="1">
    <source>
        <dbReference type="Pfam" id="PF18962"/>
    </source>
</evidence>